<reference evidence="2 3" key="1">
    <citation type="journal article" date="2024" name="Nat. Commun.">
        <title>Phylogenomics reveals the evolutionary origins of lichenization in chlorophyte algae.</title>
        <authorList>
            <person name="Puginier C."/>
            <person name="Libourel C."/>
            <person name="Otte J."/>
            <person name="Skaloud P."/>
            <person name="Haon M."/>
            <person name="Grisel S."/>
            <person name="Petersen M."/>
            <person name="Berrin J.G."/>
            <person name="Delaux P.M."/>
            <person name="Dal Grande F."/>
            <person name="Keller J."/>
        </authorList>
    </citation>
    <scope>NUCLEOTIDE SEQUENCE [LARGE SCALE GENOMIC DNA]</scope>
    <source>
        <strain evidence="2 3">SAG 2036</strain>
    </source>
</reference>
<dbReference type="AlphaFoldDB" id="A0AAW1PM60"/>
<proteinExistence type="predicted"/>
<feature type="compositionally biased region" description="Basic and acidic residues" evidence="1">
    <location>
        <begin position="13"/>
        <end position="23"/>
    </location>
</feature>
<keyword evidence="3" id="KW-1185">Reference proteome</keyword>
<gene>
    <name evidence="2" type="ORF">WJX73_001314</name>
</gene>
<dbReference type="Proteomes" id="UP001465755">
    <property type="component" value="Unassembled WGS sequence"/>
</dbReference>
<dbReference type="EMBL" id="JALJOQ010000012">
    <property type="protein sequence ID" value="KAK9810963.1"/>
    <property type="molecule type" value="Genomic_DNA"/>
</dbReference>
<name>A0AAW1PM60_9CHLO</name>
<protein>
    <submittedName>
        <fullName evidence="2">Uncharacterized protein</fullName>
    </submittedName>
</protein>
<evidence type="ECO:0000256" key="1">
    <source>
        <dbReference type="SAM" id="MobiDB-lite"/>
    </source>
</evidence>
<feature type="region of interest" description="Disordered" evidence="1">
    <location>
        <begin position="1"/>
        <end position="23"/>
    </location>
</feature>
<comment type="caution">
    <text evidence="2">The sequence shown here is derived from an EMBL/GenBank/DDBJ whole genome shotgun (WGS) entry which is preliminary data.</text>
</comment>
<organism evidence="2 3">
    <name type="scientific">Symbiochloris irregularis</name>
    <dbReference type="NCBI Taxonomy" id="706552"/>
    <lineage>
        <taxon>Eukaryota</taxon>
        <taxon>Viridiplantae</taxon>
        <taxon>Chlorophyta</taxon>
        <taxon>core chlorophytes</taxon>
        <taxon>Trebouxiophyceae</taxon>
        <taxon>Trebouxiales</taxon>
        <taxon>Trebouxiaceae</taxon>
        <taxon>Symbiochloris</taxon>
    </lineage>
</organism>
<accession>A0AAW1PM60</accession>
<evidence type="ECO:0000313" key="2">
    <source>
        <dbReference type="EMBL" id="KAK9810963.1"/>
    </source>
</evidence>
<sequence>MAVKRTGQPTARPRHETHQLTEAARQHIDASLKLIPTASLGQKNAVQEPENRPAAAADVALPQYSQLEWQLLADMLQTAEEAASWEQKQGQGTGQVTLLKLLAAYEAILKLCRANNDCGPGCCIATRVCSAAAEETSSLAQLAAG</sequence>
<evidence type="ECO:0000313" key="3">
    <source>
        <dbReference type="Proteomes" id="UP001465755"/>
    </source>
</evidence>